<dbReference type="InterPro" id="IPR052698">
    <property type="entry name" value="MoCofactor_Util/Proc"/>
</dbReference>
<sequence length="380" mass="41289">MSENGKLLAALEQLDADRQDYVMATVIGVEGSAYRRPGARMLICSHGLTVGTVSGGCLEGELARRAWWLTESGAPVVRSYQTGLKDGDADEEEALAFGLGCNGTVHILLERVTVGEAYLPVRLMRQARKTGVPSIMATVTRGHVGSFGVGSRASFDSLATVLPRGMPAALQEQLELDLRAAFSRGQTLSQSYKVADEECEVLFEYMAPAHRLVIFGAGHDAQPLVEIAAHLGWQVAVIDARRHFAVRERFPNADQVMHVGQDCELDLSPLLDGAAAVVMTHSLSQDRHWLAESLRHQCFYVGQLGPRERTERLLLEMGAPAVCADQLHFPVGLDIGAESPEGVALSIMAEVTACLNQREGHSLRMRNTAIHEPLMSLRST</sequence>
<dbReference type="InterPro" id="IPR027051">
    <property type="entry name" value="XdhC_Rossmann_dom"/>
</dbReference>
<evidence type="ECO:0000313" key="4">
    <source>
        <dbReference type="Proteomes" id="UP000265875"/>
    </source>
</evidence>
<dbReference type="EMBL" id="QWLL01000030">
    <property type="protein sequence ID" value="RII77394.1"/>
    <property type="molecule type" value="Genomic_DNA"/>
</dbReference>
<dbReference type="PANTHER" id="PTHR30388">
    <property type="entry name" value="ALDEHYDE OXIDOREDUCTASE MOLYBDENUM COFACTOR ASSEMBLY PROTEIN"/>
    <property type="match status" value="1"/>
</dbReference>
<comment type="caution">
    <text evidence="3">The sequence shown here is derived from an EMBL/GenBank/DDBJ whole genome shotgun (WGS) entry which is preliminary data.</text>
</comment>
<feature type="domain" description="XdhC- CoxI" evidence="1">
    <location>
        <begin position="16"/>
        <end position="80"/>
    </location>
</feature>
<evidence type="ECO:0000259" key="2">
    <source>
        <dbReference type="Pfam" id="PF13478"/>
    </source>
</evidence>
<dbReference type="AlphaFoldDB" id="A0A399M6H8"/>
<dbReference type="Proteomes" id="UP000265875">
    <property type="component" value="Unassembled WGS sequence"/>
</dbReference>
<dbReference type="Pfam" id="PF13478">
    <property type="entry name" value="XdhC_C"/>
    <property type="match status" value="1"/>
</dbReference>
<dbReference type="InterPro" id="IPR003777">
    <property type="entry name" value="XdhC_CoxI"/>
</dbReference>
<protein>
    <submittedName>
        <fullName evidence="3">XdhC/CoxI family protein</fullName>
    </submittedName>
</protein>
<evidence type="ECO:0000259" key="1">
    <source>
        <dbReference type="Pfam" id="PF02625"/>
    </source>
</evidence>
<dbReference type="Pfam" id="PF02625">
    <property type="entry name" value="XdhC_CoxI"/>
    <property type="match status" value="1"/>
</dbReference>
<feature type="domain" description="XdhC Rossmann" evidence="2">
    <location>
        <begin position="212"/>
        <end position="351"/>
    </location>
</feature>
<dbReference type="Gene3D" id="3.40.50.720">
    <property type="entry name" value="NAD(P)-binding Rossmann-like Domain"/>
    <property type="match status" value="1"/>
</dbReference>
<reference evidence="3 4" key="1">
    <citation type="submission" date="2018-08" db="EMBL/GenBank/DDBJ databases">
        <title>Draft genome sequence of the cyanotroph, Pseudomonas monteilii BCN3.</title>
        <authorList>
            <person name="Jones L.B."/>
            <person name="Kunz D.A."/>
        </authorList>
    </citation>
    <scope>NUCLEOTIDE SEQUENCE [LARGE SCALE GENOMIC DNA]</scope>
    <source>
        <strain evidence="3 4">BCN3</strain>
    </source>
</reference>
<gene>
    <name evidence="3" type="ORF">D0894_12355</name>
</gene>
<proteinExistence type="predicted"/>
<dbReference type="PANTHER" id="PTHR30388:SF6">
    <property type="entry name" value="XANTHINE DEHYDROGENASE SUBUNIT A-RELATED"/>
    <property type="match status" value="1"/>
</dbReference>
<evidence type="ECO:0000313" key="3">
    <source>
        <dbReference type="EMBL" id="RII77394.1"/>
    </source>
</evidence>
<organism evidence="3 4">
    <name type="scientific">Pseudomonas monteilii</name>
    <dbReference type="NCBI Taxonomy" id="76759"/>
    <lineage>
        <taxon>Bacteria</taxon>
        <taxon>Pseudomonadati</taxon>
        <taxon>Pseudomonadota</taxon>
        <taxon>Gammaproteobacteria</taxon>
        <taxon>Pseudomonadales</taxon>
        <taxon>Pseudomonadaceae</taxon>
        <taxon>Pseudomonas</taxon>
    </lineage>
</organism>
<accession>A0A399M6H8</accession>
<dbReference type="RefSeq" id="WP_119369949.1">
    <property type="nucleotide sequence ID" value="NZ_QWLL01000030.1"/>
</dbReference>
<name>A0A399M6H8_9PSED</name>